<gene>
    <name evidence="2" type="ORF">RRG08_007599</name>
</gene>
<dbReference type="AlphaFoldDB" id="A0AAE0YJ07"/>
<keyword evidence="3" id="KW-1185">Reference proteome</keyword>
<dbReference type="InterPro" id="IPR009030">
    <property type="entry name" value="Growth_fac_rcpt_cys_sf"/>
</dbReference>
<feature type="chain" id="PRO_5042090619" evidence="1">
    <location>
        <begin position="18"/>
        <end position="88"/>
    </location>
</feature>
<accession>A0AAE0YJ07</accession>
<evidence type="ECO:0000313" key="2">
    <source>
        <dbReference type="EMBL" id="KAK3746541.1"/>
    </source>
</evidence>
<protein>
    <submittedName>
        <fullName evidence="2">Uncharacterized protein</fullName>
    </submittedName>
</protein>
<dbReference type="EMBL" id="JAWDGP010006135">
    <property type="protein sequence ID" value="KAK3746541.1"/>
    <property type="molecule type" value="Genomic_DNA"/>
</dbReference>
<reference evidence="2" key="1">
    <citation type="journal article" date="2023" name="G3 (Bethesda)">
        <title>A reference genome for the long-term kleptoplast-retaining sea slug Elysia crispata morphotype clarki.</title>
        <authorList>
            <person name="Eastman K.E."/>
            <person name="Pendleton A.L."/>
            <person name="Shaikh M.A."/>
            <person name="Suttiyut T."/>
            <person name="Ogas R."/>
            <person name="Tomko P."/>
            <person name="Gavelis G."/>
            <person name="Widhalm J.R."/>
            <person name="Wisecaver J.H."/>
        </authorList>
    </citation>
    <scope>NUCLEOTIDE SEQUENCE</scope>
    <source>
        <strain evidence="2">ECLA1</strain>
    </source>
</reference>
<name>A0AAE0YJ07_9GAST</name>
<comment type="caution">
    <text evidence="2">The sequence shown here is derived from an EMBL/GenBank/DDBJ whole genome shotgun (WGS) entry which is preliminary data.</text>
</comment>
<sequence>MFRYILLVCLLIQVSRAIVCTKQLCDGVQQPPLNCAGNIIKNGGFCGCTDVCAKVKGEPCGPTELFLRSPSPPIPCDTGLSCRNGICA</sequence>
<feature type="signal peptide" evidence="1">
    <location>
        <begin position="1"/>
        <end position="17"/>
    </location>
</feature>
<dbReference type="Proteomes" id="UP001283361">
    <property type="component" value="Unassembled WGS sequence"/>
</dbReference>
<dbReference type="SUPFAM" id="SSF57184">
    <property type="entry name" value="Growth factor receptor domain"/>
    <property type="match status" value="1"/>
</dbReference>
<keyword evidence="1" id="KW-0732">Signal</keyword>
<proteinExistence type="predicted"/>
<evidence type="ECO:0000313" key="3">
    <source>
        <dbReference type="Proteomes" id="UP001283361"/>
    </source>
</evidence>
<dbReference type="Gene3D" id="4.10.40.20">
    <property type="match status" value="1"/>
</dbReference>
<evidence type="ECO:0000256" key="1">
    <source>
        <dbReference type="SAM" id="SignalP"/>
    </source>
</evidence>
<organism evidence="2 3">
    <name type="scientific">Elysia crispata</name>
    <name type="common">lettuce slug</name>
    <dbReference type="NCBI Taxonomy" id="231223"/>
    <lineage>
        <taxon>Eukaryota</taxon>
        <taxon>Metazoa</taxon>
        <taxon>Spiralia</taxon>
        <taxon>Lophotrochozoa</taxon>
        <taxon>Mollusca</taxon>
        <taxon>Gastropoda</taxon>
        <taxon>Heterobranchia</taxon>
        <taxon>Euthyneura</taxon>
        <taxon>Panpulmonata</taxon>
        <taxon>Sacoglossa</taxon>
        <taxon>Placobranchoidea</taxon>
        <taxon>Plakobranchidae</taxon>
        <taxon>Elysia</taxon>
    </lineage>
</organism>